<evidence type="ECO:0000313" key="1">
    <source>
        <dbReference type="EMBL" id="OAF63782.1"/>
    </source>
</evidence>
<keyword evidence="2" id="KW-1185">Reference proteome</keyword>
<gene>
    <name evidence="1" type="ORF">A3Q56_08512</name>
</gene>
<dbReference type="EMBL" id="LWCA01002592">
    <property type="protein sequence ID" value="OAF63782.1"/>
    <property type="molecule type" value="Genomic_DNA"/>
</dbReference>
<protein>
    <submittedName>
        <fullName evidence="1">Uncharacterized protein</fullName>
    </submittedName>
</protein>
<name>A0A177AQH3_9BILA</name>
<proteinExistence type="predicted"/>
<sequence>MSYVDENWNFKEFDVLLSCDFLKNFGVVIDYRYNSLNFNLKESGELKPSGNGYFGTVRVDSDKKSVESNKLRNLKDSELSKEERVDIVEELEQDWLQLTRIHGSCKVGKISDKLGLLDSPFRNLVEHFPDVSLEAPNRTKLLEHNIK</sequence>
<reference evidence="1 2" key="1">
    <citation type="submission" date="2016-04" db="EMBL/GenBank/DDBJ databases">
        <title>The genome of Intoshia linei affirms orthonectids as highly simplified spiralians.</title>
        <authorList>
            <person name="Mikhailov K.V."/>
            <person name="Slusarev G.S."/>
            <person name="Nikitin M.A."/>
            <person name="Logacheva M.D."/>
            <person name="Penin A."/>
            <person name="Aleoshin V."/>
            <person name="Panchin Y.V."/>
        </authorList>
    </citation>
    <scope>NUCLEOTIDE SEQUENCE [LARGE SCALE GENOMIC DNA]</scope>
    <source>
        <strain evidence="1">Intl2013</strain>
        <tissue evidence="1">Whole animal</tissue>
    </source>
</reference>
<evidence type="ECO:0000313" key="2">
    <source>
        <dbReference type="Proteomes" id="UP000078046"/>
    </source>
</evidence>
<dbReference type="Proteomes" id="UP000078046">
    <property type="component" value="Unassembled WGS sequence"/>
</dbReference>
<organism evidence="1 2">
    <name type="scientific">Intoshia linei</name>
    <dbReference type="NCBI Taxonomy" id="1819745"/>
    <lineage>
        <taxon>Eukaryota</taxon>
        <taxon>Metazoa</taxon>
        <taxon>Spiralia</taxon>
        <taxon>Lophotrochozoa</taxon>
        <taxon>Mesozoa</taxon>
        <taxon>Orthonectida</taxon>
        <taxon>Rhopaluridae</taxon>
        <taxon>Intoshia</taxon>
    </lineage>
</organism>
<accession>A0A177AQH3</accession>
<dbReference type="AlphaFoldDB" id="A0A177AQH3"/>
<comment type="caution">
    <text evidence="1">The sequence shown here is derived from an EMBL/GenBank/DDBJ whole genome shotgun (WGS) entry which is preliminary data.</text>
</comment>